<evidence type="ECO:0000313" key="2">
    <source>
        <dbReference type="EMBL" id="MFH8583002.1"/>
    </source>
</evidence>
<proteinExistence type="predicted"/>
<dbReference type="EMBL" id="JBIRGH010000001">
    <property type="protein sequence ID" value="MFH8583002.1"/>
    <property type="molecule type" value="Genomic_DNA"/>
</dbReference>
<reference evidence="2 3" key="1">
    <citation type="submission" date="2024-10" db="EMBL/GenBank/DDBJ databases">
        <title>The Natural Products Discovery Center: Release of the First 8490 Sequenced Strains for Exploring Actinobacteria Biosynthetic Diversity.</title>
        <authorList>
            <person name="Kalkreuter E."/>
            <person name="Kautsar S.A."/>
            <person name="Yang D."/>
            <person name="Bader C.D."/>
            <person name="Teijaro C.N."/>
            <person name="Fluegel L."/>
            <person name="Davis C.M."/>
            <person name="Simpson J.R."/>
            <person name="Lauterbach L."/>
            <person name="Steele A.D."/>
            <person name="Gui C."/>
            <person name="Meng S."/>
            <person name="Li G."/>
            <person name="Viehrig K."/>
            <person name="Ye F."/>
            <person name="Su P."/>
            <person name="Kiefer A.F."/>
            <person name="Nichols A."/>
            <person name="Cepeda A.J."/>
            <person name="Yan W."/>
            <person name="Fan B."/>
            <person name="Jiang Y."/>
            <person name="Adhikari A."/>
            <person name="Zheng C.-J."/>
            <person name="Schuster L."/>
            <person name="Cowan T.M."/>
            <person name="Smanski M.J."/>
            <person name="Chevrette M.G."/>
            <person name="De Carvalho L.P.S."/>
            <person name="Shen B."/>
        </authorList>
    </citation>
    <scope>NUCLEOTIDE SEQUENCE [LARGE SCALE GENOMIC DNA]</scope>
    <source>
        <strain evidence="2 3">NPDC018013</strain>
    </source>
</reference>
<comment type="caution">
    <text evidence="2">The sequence shown here is derived from an EMBL/GenBank/DDBJ whole genome shotgun (WGS) entry which is preliminary data.</text>
</comment>
<dbReference type="RefSeq" id="WP_367434368.1">
    <property type="nucleotide sequence ID" value="NZ_CP108413.1"/>
</dbReference>
<protein>
    <submittedName>
        <fullName evidence="2">Uncharacterized protein</fullName>
    </submittedName>
</protein>
<sequence length="124" mass="12875">MDGEPFEGADLAPRSPVTYPPCGCPGCPERAEAHGQDGPGRAPDGASGRHRTSGAGTGNYLRSMTPAVHLGDPTEAPPDPVPVAGCAVCEALSRQRDAARARRDRTRAVDCNIGIRRHPHTASG</sequence>
<gene>
    <name evidence="2" type="ORF">ACH4GP_01220</name>
</gene>
<feature type="region of interest" description="Disordered" evidence="1">
    <location>
        <begin position="22"/>
        <end position="79"/>
    </location>
</feature>
<organism evidence="2 3">
    <name type="scientific">Streptomyces celluloflavus</name>
    <dbReference type="NCBI Taxonomy" id="58344"/>
    <lineage>
        <taxon>Bacteria</taxon>
        <taxon>Bacillati</taxon>
        <taxon>Actinomycetota</taxon>
        <taxon>Actinomycetes</taxon>
        <taxon>Kitasatosporales</taxon>
        <taxon>Streptomycetaceae</taxon>
        <taxon>Streptomyces</taxon>
    </lineage>
</organism>
<dbReference type="Proteomes" id="UP001610990">
    <property type="component" value="Unassembled WGS sequence"/>
</dbReference>
<name>A0ABW7R5J7_9ACTN</name>
<evidence type="ECO:0000256" key="1">
    <source>
        <dbReference type="SAM" id="MobiDB-lite"/>
    </source>
</evidence>
<accession>A0ABW7R5J7</accession>
<keyword evidence="3" id="KW-1185">Reference proteome</keyword>
<evidence type="ECO:0000313" key="3">
    <source>
        <dbReference type="Proteomes" id="UP001610990"/>
    </source>
</evidence>